<protein>
    <recommendedName>
        <fullName evidence="2">Rhamnogalacturonase B N-terminal domain-containing protein</fullName>
    </recommendedName>
</protein>
<comment type="caution">
    <text evidence="3">The sequence shown here is derived from an EMBL/GenBank/DDBJ whole genome shotgun (WGS) entry which is preliminary data.</text>
</comment>
<dbReference type="AlphaFoldDB" id="A0A8H5CME9"/>
<dbReference type="Pfam" id="PF09284">
    <property type="entry name" value="RhgB_N"/>
    <property type="match status" value="1"/>
</dbReference>
<dbReference type="OrthoDB" id="3039731at2759"/>
<keyword evidence="1" id="KW-0732">Signal</keyword>
<dbReference type="GO" id="GO:0030246">
    <property type="term" value="F:carbohydrate binding"/>
    <property type="evidence" value="ECO:0007669"/>
    <property type="project" value="InterPro"/>
</dbReference>
<dbReference type="InterPro" id="IPR015364">
    <property type="entry name" value="RhgB_N"/>
</dbReference>
<dbReference type="PANTHER" id="PTHR36574">
    <property type="entry name" value="RHAMNOGALACTURONATE LYASE-RELATED"/>
    <property type="match status" value="1"/>
</dbReference>
<dbReference type="GO" id="GO:0016837">
    <property type="term" value="F:carbon-oxygen lyase activity, acting on polysaccharides"/>
    <property type="evidence" value="ECO:0007669"/>
    <property type="project" value="InterPro"/>
</dbReference>
<accession>A0A8H5CME9</accession>
<reference evidence="3 4" key="1">
    <citation type="journal article" date="2020" name="ISME J.">
        <title>Uncovering the hidden diversity of litter-decomposition mechanisms in mushroom-forming fungi.</title>
        <authorList>
            <person name="Floudas D."/>
            <person name="Bentzer J."/>
            <person name="Ahren D."/>
            <person name="Johansson T."/>
            <person name="Persson P."/>
            <person name="Tunlid A."/>
        </authorList>
    </citation>
    <scope>NUCLEOTIDE SEQUENCE [LARGE SCALE GENOMIC DNA]</scope>
    <source>
        <strain evidence="3 4">CBS 291.85</strain>
    </source>
</reference>
<dbReference type="Gene3D" id="2.70.98.10">
    <property type="match status" value="1"/>
</dbReference>
<evidence type="ECO:0000313" key="3">
    <source>
        <dbReference type="EMBL" id="KAF5343576.1"/>
    </source>
</evidence>
<feature type="chain" id="PRO_5034741881" description="Rhamnogalacturonase B N-terminal domain-containing protein" evidence="1">
    <location>
        <begin position="23"/>
        <end position="202"/>
    </location>
</feature>
<organism evidence="3 4">
    <name type="scientific">Tetrapyrgos nigripes</name>
    <dbReference type="NCBI Taxonomy" id="182062"/>
    <lineage>
        <taxon>Eukaryota</taxon>
        <taxon>Fungi</taxon>
        <taxon>Dikarya</taxon>
        <taxon>Basidiomycota</taxon>
        <taxon>Agaricomycotina</taxon>
        <taxon>Agaricomycetes</taxon>
        <taxon>Agaricomycetidae</taxon>
        <taxon>Agaricales</taxon>
        <taxon>Marasmiineae</taxon>
        <taxon>Marasmiaceae</taxon>
        <taxon>Tetrapyrgos</taxon>
    </lineage>
</organism>
<dbReference type="Proteomes" id="UP000559256">
    <property type="component" value="Unassembled WGS sequence"/>
</dbReference>
<dbReference type="GO" id="GO:0045490">
    <property type="term" value="P:pectin catabolic process"/>
    <property type="evidence" value="ECO:0007669"/>
    <property type="project" value="TreeGrafter"/>
</dbReference>
<dbReference type="InterPro" id="IPR014718">
    <property type="entry name" value="GH-type_carb-bd"/>
</dbReference>
<feature type="domain" description="Rhamnogalacturonase B N-terminal" evidence="2">
    <location>
        <begin position="23"/>
        <end position="183"/>
    </location>
</feature>
<dbReference type="SUPFAM" id="SSF74650">
    <property type="entry name" value="Galactose mutarotase-like"/>
    <property type="match status" value="1"/>
</dbReference>
<dbReference type="InterPro" id="IPR011013">
    <property type="entry name" value="Gal_mutarotase_sf_dom"/>
</dbReference>
<dbReference type="PANTHER" id="PTHR36574:SF1">
    <property type="entry name" value="RHAMNOGALACTURONATE LYASE-RELATED"/>
    <property type="match status" value="1"/>
</dbReference>
<keyword evidence="4" id="KW-1185">Reference proteome</keyword>
<name>A0A8H5CME9_9AGAR</name>
<proteinExistence type="predicted"/>
<sequence>MIRKFLSMALVHAALLLPSVLSFGITTSDNNMNVDTSVDRTNGDITSILFNGIQAQDQSGKHSQIASGISASCSSSQPSSNIILITCTTSTLTQYYLAHNGDPAIHMATFTTAEPSIGKLCFIARLNRATLPNRIPAADIKGGTSDIFLVNRQTQSKFYSSRQFIDDTVKVVKGNGIAAWVICHYLHLARKFNFIVESHINV</sequence>
<evidence type="ECO:0000259" key="2">
    <source>
        <dbReference type="Pfam" id="PF09284"/>
    </source>
</evidence>
<dbReference type="EMBL" id="JAACJM010000138">
    <property type="protein sequence ID" value="KAF5343576.1"/>
    <property type="molecule type" value="Genomic_DNA"/>
</dbReference>
<evidence type="ECO:0000313" key="4">
    <source>
        <dbReference type="Proteomes" id="UP000559256"/>
    </source>
</evidence>
<evidence type="ECO:0000256" key="1">
    <source>
        <dbReference type="SAM" id="SignalP"/>
    </source>
</evidence>
<feature type="signal peptide" evidence="1">
    <location>
        <begin position="1"/>
        <end position="22"/>
    </location>
</feature>
<dbReference type="InterPro" id="IPR016590">
    <property type="entry name" value="Rhamnogalacturonase_B"/>
</dbReference>
<gene>
    <name evidence="3" type="ORF">D9758_012989</name>
</gene>